<comment type="caution">
    <text evidence="7">The sequence shown here is derived from an EMBL/GenBank/DDBJ whole genome shotgun (WGS) entry which is preliminary data.</text>
</comment>
<keyword evidence="4 5" id="KW-0472">Membrane</keyword>
<dbReference type="SUPFAM" id="SSF53300">
    <property type="entry name" value="vWA-like"/>
    <property type="match status" value="1"/>
</dbReference>
<evidence type="ECO:0000256" key="3">
    <source>
        <dbReference type="ARBA" id="ARBA00022989"/>
    </source>
</evidence>
<keyword evidence="3 5" id="KW-1133">Transmembrane helix</keyword>
<protein>
    <submittedName>
        <fullName evidence="7">von Willebrand factor type A domain protein</fullName>
    </submittedName>
</protein>
<dbReference type="PROSITE" id="PS50234">
    <property type="entry name" value="VWFA"/>
    <property type="match status" value="1"/>
</dbReference>
<dbReference type="InterPro" id="IPR002035">
    <property type="entry name" value="VWF_A"/>
</dbReference>
<reference evidence="7" key="1">
    <citation type="submission" date="2016-10" db="EMBL/GenBank/DDBJ databases">
        <title>Sequence of Gallionella enrichment culture.</title>
        <authorList>
            <person name="Poehlein A."/>
            <person name="Muehling M."/>
            <person name="Daniel R."/>
        </authorList>
    </citation>
    <scope>NUCLEOTIDE SEQUENCE</scope>
</reference>
<sequence length="370" mass="40595">MNAAMHTLAVVIPTVFASISSTLQAITLRDPVWLIALFEIPVVLWMRQRRRTPVLVVPFAADWHRPSYLSRSRWPTVCAVAGLALLIVALARPQRIDDRQQVKSQGYDLMLAIDLSSSMLSEDYVRDGHAINRIQAIKPVIQAFINDRPNDRIGVVAFAGHAYTLAPLTFDHQWLGKQIGRLNVGLIEDGTAIGDALGVCLSRLDQAKREVGGRRLGAFIVLLTDGGNNRGTLTPDQALAIAKARHIPIYTIGAGRQGYVPVPVGRRPDGTYIYQQMLSEVDEGLLRKLAGESGGQFYRAEDTHAIQSAFDSIDRAKKLEFQAQSQVIATELFPWFAVPGVLLMIAAAFGSRRRLPAHKPAPAARVSIPS</sequence>
<dbReference type="SMART" id="SM00327">
    <property type="entry name" value="VWA"/>
    <property type="match status" value="1"/>
</dbReference>
<keyword evidence="2 5" id="KW-0812">Transmembrane</keyword>
<dbReference type="InterPro" id="IPR036465">
    <property type="entry name" value="vWFA_dom_sf"/>
</dbReference>
<organism evidence="7">
    <name type="scientific">mine drainage metagenome</name>
    <dbReference type="NCBI Taxonomy" id="410659"/>
    <lineage>
        <taxon>unclassified sequences</taxon>
        <taxon>metagenomes</taxon>
        <taxon>ecological metagenomes</taxon>
    </lineage>
</organism>
<dbReference type="Pfam" id="PF00092">
    <property type="entry name" value="VWA"/>
    <property type="match status" value="1"/>
</dbReference>
<dbReference type="Gene3D" id="3.40.50.410">
    <property type="entry name" value="von Willebrand factor, type A domain"/>
    <property type="match status" value="1"/>
</dbReference>
<evidence type="ECO:0000256" key="5">
    <source>
        <dbReference type="SAM" id="Phobius"/>
    </source>
</evidence>
<feature type="transmembrane region" description="Helical" evidence="5">
    <location>
        <begin position="332"/>
        <end position="350"/>
    </location>
</feature>
<evidence type="ECO:0000313" key="7">
    <source>
        <dbReference type="EMBL" id="OIR06325.1"/>
    </source>
</evidence>
<keyword evidence="1" id="KW-1003">Cell membrane</keyword>
<dbReference type="PANTHER" id="PTHR22550">
    <property type="entry name" value="SPORE GERMINATION PROTEIN"/>
    <property type="match status" value="1"/>
</dbReference>
<evidence type="ECO:0000256" key="2">
    <source>
        <dbReference type="ARBA" id="ARBA00022692"/>
    </source>
</evidence>
<dbReference type="EMBL" id="MLJW01000044">
    <property type="protein sequence ID" value="OIR06325.1"/>
    <property type="molecule type" value="Genomic_DNA"/>
</dbReference>
<proteinExistence type="predicted"/>
<feature type="domain" description="VWFA" evidence="6">
    <location>
        <begin position="108"/>
        <end position="313"/>
    </location>
</feature>
<dbReference type="InterPro" id="IPR050768">
    <property type="entry name" value="UPF0353/GerABKA_families"/>
</dbReference>
<evidence type="ECO:0000256" key="1">
    <source>
        <dbReference type="ARBA" id="ARBA00022475"/>
    </source>
</evidence>
<name>A0A1J5SQJ6_9ZZZZ</name>
<gene>
    <name evidence="7" type="ORF">GALL_115150</name>
</gene>
<dbReference type="PANTHER" id="PTHR22550:SF5">
    <property type="entry name" value="LEUCINE ZIPPER PROTEIN 4"/>
    <property type="match status" value="1"/>
</dbReference>
<dbReference type="AlphaFoldDB" id="A0A1J5SQJ6"/>
<accession>A0A1J5SQJ6</accession>
<evidence type="ECO:0000256" key="4">
    <source>
        <dbReference type="ARBA" id="ARBA00023136"/>
    </source>
</evidence>
<evidence type="ECO:0000259" key="6">
    <source>
        <dbReference type="PROSITE" id="PS50234"/>
    </source>
</evidence>
<feature type="transmembrane region" description="Helical" evidence="5">
    <location>
        <begin position="74"/>
        <end position="91"/>
    </location>
</feature>